<keyword evidence="16" id="KW-1185">Reference proteome</keyword>
<gene>
    <name evidence="15" type="ORF">Sru01_52250</name>
</gene>
<protein>
    <recommendedName>
        <fullName evidence="14">Peptidase M48 domain-containing protein</fullName>
    </recommendedName>
</protein>
<comment type="cofactor">
    <cofactor evidence="1">
        <name>Zn(2+)</name>
        <dbReference type="ChEBI" id="CHEBI:29105"/>
    </cofactor>
</comment>
<evidence type="ECO:0000259" key="14">
    <source>
        <dbReference type="Pfam" id="PF01435"/>
    </source>
</evidence>
<keyword evidence="9 13" id="KW-1133">Transmembrane helix</keyword>
<dbReference type="InterPro" id="IPR001915">
    <property type="entry name" value="Peptidase_M48"/>
</dbReference>
<dbReference type="AlphaFoldDB" id="A0A919R6V4"/>
<evidence type="ECO:0000256" key="8">
    <source>
        <dbReference type="ARBA" id="ARBA00022833"/>
    </source>
</evidence>
<dbReference type="GO" id="GO:0046872">
    <property type="term" value="F:metal ion binding"/>
    <property type="evidence" value="ECO:0007669"/>
    <property type="project" value="UniProtKB-KW"/>
</dbReference>
<dbReference type="PANTHER" id="PTHR43221:SF1">
    <property type="entry name" value="PROTEASE HTPX"/>
    <property type="match status" value="1"/>
</dbReference>
<evidence type="ECO:0000256" key="9">
    <source>
        <dbReference type="ARBA" id="ARBA00022989"/>
    </source>
</evidence>
<dbReference type="InterPro" id="IPR050083">
    <property type="entry name" value="HtpX_protease"/>
</dbReference>
<evidence type="ECO:0000313" key="16">
    <source>
        <dbReference type="Proteomes" id="UP000655287"/>
    </source>
</evidence>
<dbReference type="PANTHER" id="PTHR43221">
    <property type="entry name" value="PROTEASE HTPX"/>
    <property type="match status" value="1"/>
</dbReference>
<keyword evidence="10" id="KW-0482">Metalloprotease</keyword>
<evidence type="ECO:0000256" key="13">
    <source>
        <dbReference type="SAM" id="Phobius"/>
    </source>
</evidence>
<comment type="caution">
    <text evidence="15">The sequence shown here is derived from an EMBL/GenBank/DDBJ whole genome shotgun (WGS) entry which is preliminary data.</text>
</comment>
<feature type="region of interest" description="Disordered" evidence="12">
    <location>
        <begin position="45"/>
        <end position="72"/>
    </location>
</feature>
<evidence type="ECO:0000256" key="11">
    <source>
        <dbReference type="ARBA" id="ARBA00023136"/>
    </source>
</evidence>
<keyword evidence="7" id="KW-0378">Hydrolase</keyword>
<dbReference type="CDD" id="cd07328">
    <property type="entry name" value="M48_Ste24p_like"/>
    <property type="match status" value="1"/>
</dbReference>
<feature type="compositionally biased region" description="Basic residues" evidence="12">
    <location>
        <begin position="55"/>
        <end position="66"/>
    </location>
</feature>
<evidence type="ECO:0000256" key="12">
    <source>
        <dbReference type="SAM" id="MobiDB-lite"/>
    </source>
</evidence>
<evidence type="ECO:0000256" key="1">
    <source>
        <dbReference type="ARBA" id="ARBA00001947"/>
    </source>
</evidence>
<dbReference type="Gene3D" id="3.30.2010.10">
    <property type="entry name" value="Metalloproteases ('zincins'), catalytic domain"/>
    <property type="match status" value="1"/>
</dbReference>
<evidence type="ECO:0000256" key="5">
    <source>
        <dbReference type="ARBA" id="ARBA00022692"/>
    </source>
</evidence>
<keyword evidence="5 13" id="KW-0812">Transmembrane</keyword>
<feature type="domain" description="Peptidase M48" evidence="14">
    <location>
        <begin position="160"/>
        <end position="408"/>
    </location>
</feature>
<dbReference type="Proteomes" id="UP000655287">
    <property type="component" value="Unassembled WGS sequence"/>
</dbReference>
<dbReference type="GO" id="GO:0005886">
    <property type="term" value="C:plasma membrane"/>
    <property type="evidence" value="ECO:0007669"/>
    <property type="project" value="UniProtKB-SubCell"/>
</dbReference>
<evidence type="ECO:0000256" key="6">
    <source>
        <dbReference type="ARBA" id="ARBA00022723"/>
    </source>
</evidence>
<reference evidence="15" key="1">
    <citation type="submission" date="2021-01" db="EMBL/GenBank/DDBJ databases">
        <title>Whole genome shotgun sequence of Sphaerisporangium rufum NBRC 109079.</title>
        <authorList>
            <person name="Komaki H."/>
            <person name="Tamura T."/>
        </authorList>
    </citation>
    <scope>NUCLEOTIDE SEQUENCE</scope>
    <source>
        <strain evidence="15">NBRC 109079</strain>
    </source>
</reference>
<evidence type="ECO:0000256" key="4">
    <source>
        <dbReference type="ARBA" id="ARBA00022670"/>
    </source>
</evidence>
<dbReference type="EMBL" id="BOOU01000069">
    <property type="protein sequence ID" value="GII80243.1"/>
    <property type="molecule type" value="Genomic_DNA"/>
</dbReference>
<sequence length="522" mass="56032">MLARMATLPTAIGDTHCPACAGPLTDDPRFVRWCPACDWNIDPAAAPPAPAGTGRRQRRAARRAAARRATDRAITQRVYADSRGRPGGRRGRDRAGIAVLAIATAVHLVTLALVAGSAWLALTGSWLTRSFGLIGLAAAVLLRPRLGGPPVDEWALDRAEAPRLYALADRIAAELGVPPVDVIRAVPEFNAGYARPRGRRVLTIGLALWETLPPQERVALLAHELGHARNGDPRRGLWFRSARDALSHWHEFTRPGRIVVVEEILTMAGVAMVTLLTYVPHKLVGMLLDLVHRLTLRSGQRAEYLADDLAARVASSAATRSMLEALALGDSAALLIQRRANLHHGTPSTRRAVPGGDDFGLWAELREYLASIPPHERLRRARLALLRMSSADDTHPPTHLRIRMIDSTAPRPAAVTLAGAAAEAIQAELGPIRARAARAVLTSQYLVAPADGDRHTVAGLAREVARRLRPATGARGLVRAFRAAASGPARDEQVPVATMIPSVPPFSVVPPSAPPVLLQPVP</sequence>
<dbReference type="GO" id="GO:0006508">
    <property type="term" value="P:proteolysis"/>
    <property type="evidence" value="ECO:0007669"/>
    <property type="project" value="UniProtKB-KW"/>
</dbReference>
<evidence type="ECO:0000256" key="7">
    <source>
        <dbReference type="ARBA" id="ARBA00022801"/>
    </source>
</evidence>
<keyword evidence="6" id="KW-0479">Metal-binding</keyword>
<comment type="subcellular location">
    <subcellularLocation>
        <location evidence="2">Cell membrane</location>
        <topology evidence="2">Multi-pass membrane protein</topology>
    </subcellularLocation>
</comment>
<evidence type="ECO:0000256" key="10">
    <source>
        <dbReference type="ARBA" id="ARBA00023049"/>
    </source>
</evidence>
<dbReference type="GO" id="GO:0004222">
    <property type="term" value="F:metalloendopeptidase activity"/>
    <property type="evidence" value="ECO:0007669"/>
    <property type="project" value="InterPro"/>
</dbReference>
<proteinExistence type="predicted"/>
<evidence type="ECO:0000256" key="3">
    <source>
        <dbReference type="ARBA" id="ARBA00022475"/>
    </source>
</evidence>
<keyword evidence="4" id="KW-0645">Protease</keyword>
<feature type="transmembrane region" description="Helical" evidence="13">
    <location>
        <begin position="95"/>
        <end position="120"/>
    </location>
</feature>
<keyword evidence="8" id="KW-0862">Zinc</keyword>
<evidence type="ECO:0000313" key="15">
    <source>
        <dbReference type="EMBL" id="GII80243.1"/>
    </source>
</evidence>
<name>A0A919R6V4_9ACTN</name>
<dbReference type="Pfam" id="PF01435">
    <property type="entry name" value="Peptidase_M48"/>
    <property type="match status" value="1"/>
</dbReference>
<organism evidence="15 16">
    <name type="scientific">Sphaerisporangium rufum</name>
    <dbReference type="NCBI Taxonomy" id="1381558"/>
    <lineage>
        <taxon>Bacteria</taxon>
        <taxon>Bacillati</taxon>
        <taxon>Actinomycetota</taxon>
        <taxon>Actinomycetes</taxon>
        <taxon>Streptosporangiales</taxon>
        <taxon>Streptosporangiaceae</taxon>
        <taxon>Sphaerisporangium</taxon>
    </lineage>
</organism>
<evidence type="ECO:0000256" key="2">
    <source>
        <dbReference type="ARBA" id="ARBA00004651"/>
    </source>
</evidence>
<keyword evidence="3" id="KW-1003">Cell membrane</keyword>
<keyword evidence="11 13" id="KW-0472">Membrane</keyword>
<accession>A0A919R6V4</accession>